<protein>
    <recommendedName>
        <fullName evidence="9">Protein disulfide-isomerase</fullName>
        <ecNumber evidence="5">5.3.4.1</ecNumber>
    </recommendedName>
</protein>
<evidence type="ECO:0000256" key="7">
    <source>
        <dbReference type="ARBA" id="ARBA00023235"/>
    </source>
</evidence>
<dbReference type="Pfam" id="PF00085">
    <property type="entry name" value="Thioredoxin"/>
    <property type="match status" value="1"/>
</dbReference>
<evidence type="ECO:0000256" key="2">
    <source>
        <dbReference type="ARBA" id="ARBA00002692"/>
    </source>
</evidence>
<evidence type="ECO:0000313" key="13">
    <source>
        <dbReference type="Proteomes" id="UP000283841"/>
    </source>
</evidence>
<dbReference type="PANTHER" id="PTHR18929:SF132">
    <property type="entry name" value="PROTEIN DISULFIDE-ISOMERASE A3"/>
    <property type="match status" value="1"/>
</dbReference>
<dbReference type="EC" id="5.3.4.1" evidence="5"/>
<comment type="caution">
    <text evidence="12">The sequence shown here is derived from an EMBL/GenBank/DDBJ whole genome shotgun (WGS) entry which is preliminary data.</text>
</comment>
<dbReference type="AlphaFoldDB" id="A0A443HQC0"/>
<evidence type="ECO:0000256" key="1">
    <source>
        <dbReference type="ARBA" id="ARBA00001182"/>
    </source>
</evidence>
<dbReference type="Proteomes" id="UP000283841">
    <property type="component" value="Unassembled WGS sequence"/>
</dbReference>
<dbReference type="EMBL" id="RCNU01000008">
    <property type="protein sequence ID" value="RWQ94038.1"/>
    <property type="molecule type" value="Genomic_DNA"/>
</dbReference>
<dbReference type="GO" id="GO:0006457">
    <property type="term" value="P:protein folding"/>
    <property type="evidence" value="ECO:0007669"/>
    <property type="project" value="TreeGrafter"/>
</dbReference>
<keyword evidence="7" id="KW-0413">Isomerase</keyword>
<keyword evidence="13" id="KW-1185">Reference proteome</keyword>
<comment type="catalytic activity">
    <reaction evidence="1">
        <text>Catalyzes the rearrangement of -S-S- bonds in proteins.</text>
        <dbReference type="EC" id="5.3.4.1"/>
    </reaction>
</comment>
<dbReference type="PANTHER" id="PTHR18929">
    <property type="entry name" value="PROTEIN DISULFIDE ISOMERASE"/>
    <property type="match status" value="1"/>
</dbReference>
<gene>
    <name evidence="12" type="ORF">C8Q69DRAFT_405193</name>
</gene>
<reference evidence="12 13" key="1">
    <citation type="journal article" date="2018" name="Front. Microbiol.">
        <title>Genomic and genetic insights into a cosmopolitan fungus, Paecilomyces variotii (Eurotiales).</title>
        <authorList>
            <person name="Urquhart A.S."/>
            <person name="Mondo S.J."/>
            <person name="Makela M.R."/>
            <person name="Hane J.K."/>
            <person name="Wiebenga A."/>
            <person name="He G."/>
            <person name="Mihaltcheva S."/>
            <person name="Pangilinan J."/>
            <person name="Lipzen A."/>
            <person name="Barry K."/>
            <person name="de Vries R.P."/>
            <person name="Grigoriev I.V."/>
            <person name="Idnurm A."/>
        </authorList>
    </citation>
    <scope>NUCLEOTIDE SEQUENCE [LARGE SCALE GENOMIC DNA]</scope>
    <source>
        <strain evidence="12 13">CBS 101075</strain>
    </source>
</reference>
<name>A0A443HQC0_BYSSP</name>
<dbReference type="GO" id="GO:0005788">
    <property type="term" value="C:endoplasmic reticulum lumen"/>
    <property type="evidence" value="ECO:0007669"/>
    <property type="project" value="UniProtKB-SubCell"/>
</dbReference>
<dbReference type="SUPFAM" id="SSF52833">
    <property type="entry name" value="Thioredoxin-like"/>
    <property type="match status" value="3"/>
</dbReference>
<evidence type="ECO:0000256" key="3">
    <source>
        <dbReference type="ARBA" id="ARBA00004319"/>
    </source>
</evidence>
<accession>A0A443HQC0</accession>
<dbReference type="RefSeq" id="XP_028483683.1">
    <property type="nucleotide sequence ID" value="XM_028628063.1"/>
</dbReference>
<dbReference type="GO" id="GO:0034976">
    <property type="term" value="P:response to endoplasmic reticulum stress"/>
    <property type="evidence" value="ECO:0007669"/>
    <property type="project" value="TreeGrafter"/>
</dbReference>
<dbReference type="CDD" id="cd02961">
    <property type="entry name" value="PDI_a_family"/>
    <property type="match status" value="1"/>
</dbReference>
<organism evidence="12 13">
    <name type="scientific">Byssochlamys spectabilis</name>
    <name type="common">Paecilomyces variotii</name>
    <dbReference type="NCBI Taxonomy" id="264951"/>
    <lineage>
        <taxon>Eukaryota</taxon>
        <taxon>Fungi</taxon>
        <taxon>Dikarya</taxon>
        <taxon>Ascomycota</taxon>
        <taxon>Pezizomycotina</taxon>
        <taxon>Eurotiomycetes</taxon>
        <taxon>Eurotiomycetidae</taxon>
        <taxon>Eurotiales</taxon>
        <taxon>Thermoascaceae</taxon>
        <taxon>Paecilomyces</taxon>
    </lineage>
</organism>
<dbReference type="CDD" id="cd02981">
    <property type="entry name" value="PDI_b_family"/>
    <property type="match status" value="1"/>
</dbReference>
<dbReference type="InterPro" id="IPR036249">
    <property type="entry name" value="Thioredoxin-like_sf"/>
</dbReference>
<feature type="compositionally biased region" description="Basic and acidic residues" evidence="10">
    <location>
        <begin position="311"/>
        <end position="333"/>
    </location>
</feature>
<evidence type="ECO:0000256" key="5">
    <source>
        <dbReference type="ARBA" id="ARBA00012723"/>
    </source>
</evidence>
<evidence type="ECO:0000256" key="6">
    <source>
        <dbReference type="ARBA" id="ARBA00022824"/>
    </source>
</evidence>
<feature type="domain" description="Thioredoxin" evidence="11">
    <location>
        <begin position="10"/>
        <end position="75"/>
    </location>
</feature>
<dbReference type="Pfam" id="PF13848">
    <property type="entry name" value="Thioredoxin_6"/>
    <property type="match status" value="1"/>
</dbReference>
<evidence type="ECO:0000256" key="8">
    <source>
        <dbReference type="ARBA" id="ARBA00023284"/>
    </source>
</evidence>
<evidence type="ECO:0000259" key="11">
    <source>
        <dbReference type="Pfam" id="PF00085"/>
    </source>
</evidence>
<comment type="subcellular location">
    <subcellularLocation>
        <location evidence="3">Endoplasmic reticulum lumen</location>
    </subcellularLocation>
</comment>
<proteinExistence type="inferred from homology"/>
<feature type="region of interest" description="Disordered" evidence="10">
    <location>
        <begin position="304"/>
        <end position="333"/>
    </location>
</feature>
<comment type="similarity">
    <text evidence="4">Belongs to the protein disulfide isomerase family.</text>
</comment>
<dbReference type="GeneID" id="39597340"/>
<evidence type="ECO:0000313" key="12">
    <source>
        <dbReference type="EMBL" id="RWQ94038.1"/>
    </source>
</evidence>
<dbReference type="Gene3D" id="3.40.30.10">
    <property type="entry name" value="Glutaredoxin"/>
    <property type="match status" value="3"/>
</dbReference>
<dbReference type="InterPro" id="IPR013766">
    <property type="entry name" value="Thioredoxin_domain"/>
</dbReference>
<evidence type="ECO:0000256" key="10">
    <source>
        <dbReference type="SAM" id="MobiDB-lite"/>
    </source>
</evidence>
<comment type="function">
    <text evidence="2">Participates in the folding of proteins containing disulfide bonds, may be involved in glycosylation, prolyl hydroxylation and triglyceride transfer.</text>
</comment>
<evidence type="ECO:0000256" key="9">
    <source>
        <dbReference type="ARBA" id="ARBA00039846"/>
    </source>
</evidence>
<evidence type="ECO:0000256" key="4">
    <source>
        <dbReference type="ARBA" id="ARBA00006347"/>
    </source>
</evidence>
<dbReference type="GO" id="GO:0003756">
    <property type="term" value="F:protein disulfide isomerase activity"/>
    <property type="evidence" value="ECO:0007669"/>
    <property type="project" value="UniProtKB-EC"/>
</dbReference>
<sequence length="333" mass="37550">MEFLSPPSNALFPELTQAASTLTAPLITVDCTAATALCKKYDINAYPTIRLFHGLEDNIRYRGPRAADAIISFMIKQQLPPLTTLDNETIQVFKSIDDKVFIAYLPPPTDDDEEVSPDDLIREIYTSVANQNHDRFVFGISFDPALAAKDGLPVPSIACYKTRSEGNNEALAGIEFSRRKVEEFVQAMSRDVIGEMNRRNMQEYMQPSKLLAYIFYDTPSTRTHLRRSLGRVAKKLQEYVTFVTIDDNEYGHIATSLEVRPELLPALVVHDMMTDRVFVYDQEAEIYPKAVGKMLLDILQGKSTPGVQPVEDQKAHEENNDEQKGNDNGHDEL</sequence>
<dbReference type="STRING" id="264951.A0A443HQC0"/>
<dbReference type="CDD" id="cd02982">
    <property type="entry name" value="PDI_b'_family"/>
    <property type="match status" value="1"/>
</dbReference>
<keyword evidence="8" id="KW-0676">Redox-active center</keyword>
<keyword evidence="6" id="KW-0256">Endoplasmic reticulum</keyword>
<dbReference type="VEuPathDB" id="FungiDB:C8Q69DRAFT_405193"/>